<dbReference type="Pfam" id="PF24279">
    <property type="entry name" value="HVO_2525_N"/>
    <property type="match status" value="1"/>
</dbReference>
<protein>
    <recommendedName>
        <fullName evidence="7">HTH DNA binding domain-containing protein</fullName>
    </recommendedName>
</protein>
<evidence type="ECO:0000313" key="6">
    <source>
        <dbReference type="Proteomes" id="UP001501729"/>
    </source>
</evidence>
<feature type="domain" description="HTH bat-type" evidence="3">
    <location>
        <begin position="175"/>
        <end position="227"/>
    </location>
</feature>
<accession>A0AAV3UFK0</accession>
<comment type="caution">
    <text evidence="5">The sequence shown here is derived from an EMBL/GenBank/DDBJ whole genome shotgun (WGS) entry which is preliminary data.</text>
</comment>
<evidence type="ECO:0000259" key="4">
    <source>
        <dbReference type="Pfam" id="PF24279"/>
    </source>
</evidence>
<feature type="domain" description="HVO-2525 N-terminal" evidence="4">
    <location>
        <begin position="8"/>
        <end position="142"/>
    </location>
</feature>
<keyword evidence="2" id="KW-0804">Transcription</keyword>
<evidence type="ECO:0008006" key="7">
    <source>
        <dbReference type="Google" id="ProtNLM"/>
    </source>
</evidence>
<dbReference type="EMBL" id="BAABKX010000001">
    <property type="protein sequence ID" value="GAA5046630.1"/>
    <property type="molecule type" value="Genomic_DNA"/>
</dbReference>
<dbReference type="Proteomes" id="UP001501729">
    <property type="component" value="Unassembled WGS sequence"/>
</dbReference>
<evidence type="ECO:0000256" key="2">
    <source>
        <dbReference type="ARBA" id="ARBA00023163"/>
    </source>
</evidence>
<proteinExistence type="predicted"/>
<sequence length="245" mass="27501">MTWDMISVTMDMVQYDCPYIDVTDEVEVSFHTMHWDFNTAKQKLETRILVTGDDRGALTNGLSALKNHDGMLGFELLSRRGNTAVIKSFIGQTNAMRTIREHDGYITGPFQISDGSELWSVGFDTADNTDNALADLEDGNDFRVESRNATSFEDYLDVIQHLGAAKNVLDGCRELSERERQTLKKAVDGGYFQTPRNATLGTLAEEFDVSKTAASKNLRRAEEKVLERIVSSFPDVEEKNVLTQK</sequence>
<evidence type="ECO:0000313" key="5">
    <source>
        <dbReference type="EMBL" id="GAA5046630.1"/>
    </source>
</evidence>
<dbReference type="PANTHER" id="PTHR34236:SF1">
    <property type="entry name" value="DIMETHYL SULFOXIDE REDUCTASE TRANSCRIPTIONAL ACTIVATOR"/>
    <property type="match status" value="1"/>
</dbReference>
<dbReference type="AlphaFoldDB" id="A0AAV3UFK0"/>
<dbReference type="InterPro" id="IPR056486">
    <property type="entry name" value="HVO_2525_N"/>
</dbReference>
<evidence type="ECO:0000259" key="3">
    <source>
        <dbReference type="Pfam" id="PF04967"/>
    </source>
</evidence>
<dbReference type="InterPro" id="IPR007050">
    <property type="entry name" value="HTH_bacterioopsin"/>
</dbReference>
<organism evidence="5 6">
    <name type="scientific">Haladaptatus pallidirubidus</name>
    <dbReference type="NCBI Taxonomy" id="1008152"/>
    <lineage>
        <taxon>Archaea</taxon>
        <taxon>Methanobacteriati</taxon>
        <taxon>Methanobacteriota</taxon>
        <taxon>Stenosarchaea group</taxon>
        <taxon>Halobacteria</taxon>
        <taxon>Halobacteriales</taxon>
        <taxon>Haladaptataceae</taxon>
        <taxon>Haladaptatus</taxon>
    </lineage>
</organism>
<dbReference type="Pfam" id="PF04967">
    <property type="entry name" value="HTH_10"/>
    <property type="match status" value="1"/>
</dbReference>
<name>A0AAV3UFK0_9EURY</name>
<keyword evidence="1" id="KW-0805">Transcription regulation</keyword>
<evidence type="ECO:0000256" key="1">
    <source>
        <dbReference type="ARBA" id="ARBA00023015"/>
    </source>
</evidence>
<gene>
    <name evidence="5" type="ORF">GCM10025751_16110</name>
</gene>
<dbReference type="PANTHER" id="PTHR34236">
    <property type="entry name" value="DIMETHYL SULFOXIDE REDUCTASE TRANSCRIPTIONAL ACTIVATOR"/>
    <property type="match status" value="1"/>
</dbReference>
<reference evidence="5 6" key="1">
    <citation type="journal article" date="2019" name="Int. J. Syst. Evol. Microbiol.">
        <title>The Global Catalogue of Microorganisms (GCM) 10K type strain sequencing project: providing services to taxonomists for standard genome sequencing and annotation.</title>
        <authorList>
            <consortium name="The Broad Institute Genomics Platform"/>
            <consortium name="The Broad Institute Genome Sequencing Center for Infectious Disease"/>
            <person name="Wu L."/>
            <person name="Ma J."/>
        </authorList>
    </citation>
    <scope>NUCLEOTIDE SEQUENCE [LARGE SCALE GENOMIC DNA]</scope>
    <source>
        <strain evidence="5 6">JCM 17504</strain>
    </source>
</reference>
<keyword evidence="6" id="KW-1185">Reference proteome</keyword>